<proteinExistence type="predicted"/>
<protein>
    <submittedName>
        <fullName evidence="3">Glutathione S-transferase</fullName>
        <ecNumber evidence="3">2.5.1.18</ecNumber>
    </submittedName>
</protein>
<dbReference type="InterPro" id="IPR004045">
    <property type="entry name" value="Glutathione_S-Trfase_N"/>
</dbReference>
<feature type="domain" description="GST N-terminal" evidence="1">
    <location>
        <begin position="1"/>
        <end position="81"/>
    </location>
</feature>
<dbReference type="Pfam" id="PF13409">
    <property type="entry name" value="GST_N_2"/>
    <property type="match status" value="1"/>
</dbReference>
<dbReference type="CDD" id="cd03057">
    <property type="entry name" value="GST_N_Beta"/>
    <property type="match status" value="1"/>
</dbReference>
<dbReference type="InterPro" id="IPR040079">
    <property type="entry name" value="Glutathione_S-Trfase"/>
</dbReference>
<dbReference type="InterPro" id="IPR036249">
    <property type="entry name" value="Thioredoxin-like_sf"/>
</dbReference>
<dbReference type="RefSeq" id="WP_110096415.1">
    <property type="nucleotide sequence ID" value="NZ_NKUE01000008.1"/>
</dbReference>
<dbReference type="SFLD" id="SFLDS00019">
    <property type="entry name" value="Glutathione_Transferase_(cytos"/>
    <property type="match status" value="1"/>
</dbReference>
<dbReference type="EC" id="2.5.1.18" evidence="3"/>
<reference evidence="3 4" key="1">
    <citation type="submission" date="2018-01" db="EMBL/GenBank/DDBJ databases">
        <title>Draft Genome Sequence of Komagataeibacter maltaceti LMG 1529, a Vinegar Producing Acetic Acid Bacterium Isolated from Malt Vinegar Brewery Acetifiers.</title>
        <authorList>
            <person name="Zhang Q."/>
            <person name="Hollensteiner J."/>
            <person name="Poehlein A."/>
            <person name="Daniel R."/>
        </authorList>
    </citation>
    <scope>NUCLEOTIDE SEQUENCE [LARGE SCALE GENOMIC DNA]</scope>
    <source>
        <strain evidence="3 4">LMG 1529</strain>
    </source>
</reference>
<dbReference type="PROSITE" id="PS50405">
    <property type="entry name" value="GST_CTER"/>
    <property type="match status" value="1"/>
</dbReference>
<evidence type="ECO:0000313" key="4">
    <source>
        <dbReference type="Proteomes" id="UP000237344"/>
    </source>
</evidence>
<dbReference type="PANTHER" id="PTHR44051:SF8">
    <property type="entry name" value="GLUTATHIONE S-TRANSFERASE GSTA"/>
    <property type="match status" value="1"/>
</dbReference>
<evidence type="ECO:0000259" key="1">
    <source>
        <dbReference type="PROSITE" id="PS50404"/>
    </source>
</evidence>
<name>A0A2S3VXH6_9PROT</name>
<keyword evidence="4" id="KW-1185">Reference proteome</keyword>
<organism evidence="3 4">
    <name type="scientific">Novacetimonas maltaceti</name>
    <dbReference type="NCBI Taxonomy" id="1203393"/>
    <lineage>
        <taxon>Bacteria</taxon>
        <taxon>Pseudomonadati</taxon>
        <taxon>Pseudomonadota</taxon>
        <taxon>Alphaproteobacteria</taxon>
        <taxon>Acetobacterales</taxon>
        <taxon>Acetobacteraceae</taxon>
        <taxon>Novacetimonas</taxon>
    </lineage>
</organism>
<dbReference type="InterPro" id="IPR010987">
    <property type="entry name" value="Glutathione-S-Trfase_C-like"/>
</dbReference>
<dbReference type="SUPFAM" id="SSF47616">
    <property type="entry name" value="GST C-terminal domain-like"/>
    <property type="match status" value="1"/>
</dbReference>
<dbReference type="PANTHER" id="PTHR44051">
    <property type="entry name" value="GLUTATHIONE S-TRANSFERASE-RELATED"/>
    <property type="match status" value="1"/>
</dbReference>
<dbReference type="CDD" id="cd03188">
    <property type="entry name" value="GST_C_Beta"/>
    <property type="match status" value="1"/>
</dbReference>
<dbReference type="PROSITE" id="PS50404">
    <property type="entry name" value="GST_NTER"/>
    <property type="match status" value="1"/>
</dbReference>
<evidence type="ECO:0000259" key="2">
    <source>
        <dbReference type="PROSITE" id="PS50405"/>
    </source>
</evidence>
<dbReference type="Gene3D" id="3.40.30.10">
    <property type="entry name" value="Glutaredoxin"/>
    <property type="match status" value="1"/>
</dbReference>
<gene>
    <name evidence="3" type="primary">gst</name>
    <name evidence="3" type="ORF">KMAL_30660</name>
</gene>
<dbReference type="EMBL" id="POTC01000083">
    <property type="protein sequence ID" value="POF61306.1"/>
    <property type="molecule type" value="Genomic_DNA"/>
</dbReference>
<accession>A0A2S3VXH6</accession>
<comment type="caution">
    <text evidence="3">The sequence shown here is derived from an EMBL/GenBank/DDBJ whole genome shotgun (WGS) entry which is preliminary data.</text>
</comment>
<dbReference type="InterPro" id="IPR036282">
    <property type="entry name" value="Glutathione-S-Trfase_C_sf"/>
</dbReference>
<dbReference type="OrthoDB" id="7583243at2"/>
<keyword evidence="3" id="KW-0808">Transferase</keyword>
<dbReference type="SUPFAM" id="SSF52833">
    <property type="entry name" value="Thioredoxin-like"/>
    <property type="match status" value="1"/>
</dbReference>
<dbReference type="AlphaFoldDB" id="A0A2S3VXH6"/>
<dbReference type="GO" id="GO:0004364">
    <property type="term" value="F:glutathione transferase activity"/>
    <property type="evidence" value="ECO:0007669"/>
    <property type="project" value="UniProtKB-EC"/>
</dbReference>
<dbReference type="Gene3D" id="1.20.1050.10">
    <property type="match status" value="1"/>
</dbReference>
<feature type="domain" description="GST C-terminal" evidence="2">
    <location>
        <begin position="87"/>
        <end position="202"/>
    </location>
</feature>
<dbReference type="Proteomes" id="UP000237344">
    <property type="component" value="Unassembled WGS sequence"/>
</dbReference>
<evidence type="ECO:0000313" key="3">
    <source>
        <dbReference type="EMBL" id="POF61306.1"/>
    </source>
</evidence>
<sequence length="202" mass="21629">MKLYYTPGACSLAAHIILNETGLPHEIERVDLKTKKTASGGDYLAINPRGAVPALEVAPGQVLTQNVAVLTYIGAQSDIAALHPAAGSLAQYRLLEAIGFCEDVHGAFGPLFAPDLPDVVRERQYALITRRMTQVEAILSANGHDHMLPAGFTQADALLAVILSWAPHVNVDLSPYPEACALRERVFARPAAQKALKEEGLA</sequence>